<dbReference type="RefSeq" id="WP_109570722.1">
    <property type="nucleotide sequence ID" value="NZ_CP025958.1"/>
</dbReference>
<dbReference type="EMBL" id="CP025958">
    <property type="protein sequence ID" value="AWM35652.1"/>
    <property type="molecule type" value="Genomic_DNA"/>
</dbReference>
<dbReference type="Proteomes" id="UP000245802">
    <property type="component" value="Chromosome"/>
</dbReference>
<name>A0A2Z3GUB7_9BACT</name>
<dbReference type="SUPFAM" id="SSF52172">
    <property type="entry name" value="CheY-like"/>
    <property type="match status" value="1"/>
</dbReference>
<dbReference type="InterPro" id="IPR050595">
    <property type="entry name" value="Bact_response_regulator"/>
</dbReference>
<gene>
    <name evidence="4" type="ORF">C1280_00530</name>
</gene>
<dbReference type="Pfam" id="PF00072">
    <property type="entry name" value="Response_reg"/>
    <property type="match status" value="1"/>
</dbReference>
<dbReference type="PANTHER" id="PTHR44591">
    <property type="entry name" value="STRESS RESPONSE REGULATOR PROTEIN 1"/>
    <property type="match status" value="1"/>
</dbReference>
<dbReference type="InterPro" id="IPR011006">
    <property type="entry name" value="CheY-like_superfamily"/>
</dbReference>
<evidence type="ECO:0000313" key="5">
    <source>
        <dbReference type="Proteomes" id="UP000245802"/>
    </source>
</evidence>
<protein>
    <recommendedName>
        <fullName evidence="3">Response regulatory domain-containing protein</fullName>
    </recommendedName>
</protein>
<evidence type="ECO:0000259" key="3">
    <source>
        <dbReference type="PROSITE" id="PS50110"/>
    </source>
</evidence>
<keyword evidence="5" id="KW-1185">Reference proteome</keyword>
<keyword evidence="1 2" id="KW-0597">Phosphoprotein</keyword>
<reference evidence="4 5" key="1">
    <citation type="submission" date="2018-01" db="EMBL/GenBank/DDBJ databases">
        <title>G. obscuriglobus.</title>
        <authorList>
            <person name="Franke J."/>
            <person name="Blomberg W."/>
            <person name="Selmecki A."/>
        </authorList>
    </citation>
    <scope>NUCLEOTIDE SEQUENCE [LARGE SCALE GENOMIC DNA]</scope>
    <source>
        <strain evidence="4 5">DSM 5831</strain>
    </source>
</reference>
<dbReference type="KEGG" id="gog:C1280_00530"/>
<evidence type="ECO:0000256" key="2">
    <source>
        <dbReference type="PROSITE-ProRule" id="PRU00169"/>
    </source>
</evidence>
<dbReference type="InterPro" id="IPR001789">
    <property type="entry name" value="Sig_transdc_resp-reg_receiver"/>
</dbReference>
<proteinExistence type="predicted"/>
<organism evidence="4 5">
    <name type="scientific">Gemmata obscuriglobus</name>
    <dbReference type="NCBI Taxonomy" id="114"/>
    <lineage>
        <taxon>Bacteria</taxon>
        <taxon>Pseudomonadati</taxon>
        <taxon>Planctomycetota</taxon>
        <taxon>Planctomycetia</taxon>
        <taxon>Gemmatales</taxon>
        <taxon>Gemmataceae</taxon>
        <taxon>Gemmata</taxon>
    </lineage>
</organism>
<dbReference type="AlphaFoldDB" id="A0A2Z3GUB7"/>
<feature type="domain" description="Response regulatory" evidence="3">
    <location>
        <begin position="110"/>
        <end position="227"/>
    </location>
</feature>
<dbReference type="GO" id="GO:0000160">
    <property type="term" value="P:phosphorelay signal transduction system"/>
    <property type="evidence" value="ECO:0007669"/>
    <property type="project" value="InterPro"/>
</dbReference>
<accession>A0A2Z3GUB7</accession>
<sequence length="235" mass="24533">MTALDRPELFDAPAPGVDRALVEAAARRLKAAWTTDPSADTAHALGLAYLNLGYTDFAVRALQAAVQKAAPPGPPWRADAVRFLSAQRETGAGAARAESAPAPAPAPGPKVMVVDDSATVRMMVSSLLTAAGYSVVLAHGAEEASRLVRDSGPPQLFILDINMPGIDGFGLCKFLRATAETATVPVVFLTGKTGLLNKLHGRWVGAADYVTKPFEADKLLETVTRLAPIAKAPPG</sequence>
<dbReference type="CDD" id="cd17574">
    <property type="entry name" value="REC_OmpR"/>
    <property type="match status" value="1"/>
</dbReference>
<evidence type="ECO:0000313" key="4">
    <source>
        <dbReference type="EMBL" id="AWM35652.1"/>
    </source>
</evidence>
<dbReference type="PANTHER" id="PTHR44591:SF3">
    <property type="entry name" value="RESPONSE REGULATORY DOMAIN-CONTAINING PROTEIN"/>
    <property type="match status" value="1"/>
</dbReference>
<feature type="modified residue" description="4-aspartylphosphate" evidence="2">
    <location>
        <position position="160"/>
    </location>
</feature>
<dbReference type="SMART" id="SM00448">
    <property type="entry name" value="REC"/>
    <property type="match status" value="1"/>
</dbReference>
<evidence type="ECO:0000256" key="1">
    <source>
        <dbReference type="ARBA" id="ARBA00022553"/>
    </source>
</evidence>
<dbReference type="PROSITE" id="PS50110">
    <property type="entry name" value="RESPONSE_REGULATORY"/>
    <property type="match status" value="1"/>
</dbReference>
<dbReference type="Gene3D" id="3.40.50.2300">
    <property type="match status" value="1"/>
</dbReference>